<gene>
    <name evidence="9" type="ORF">Sradi_0609200</name>
</gene>
<sequence length="370" mass="42113">MMDDEDDVGYHPSPYAINGQKFLVENVSYPQKIGNSYVEDDDDADEKGIGNAEDEDEDEDEGNGVQRIGQDEYEYGDEDDSDDDDYGDLQSQPKKRKLKPLFSNYEFAPRVPAPSAAAALVTKPSYGGRNPLTDWTEHETFVLLDAWGDRFLKQGRKSLRSEEWQEVAEKVSQESKIERTDTQCRNRLDTLKKKYKKEKMKLGETGDSASEWVYFKKMDTLLSSQPQQSGLSCAVDSGEYAFVDPKVDSNCSNGLDEMRDSLGNSEFAEHKEDESNGLPPAKKTKNGKLRGSPASFKLLADSFRKFSDIYEKIETSKRKQMLELEKMRMDFHRDLELQKRQILEKAQAKIAKIWQADNEDNIVSAENLSV</sequence>
<evidence type="ECO:0000256" key="6">
    <source>
        <dbReference type="ARBA" id="ARBA00023242"/>
    </source>
</evidence>
<feature type="region of interest" description="Disordered" evidence="7">
    <location>
        <begin position="33"/>
        <end position="98"/>
    </location>
</feature>
<dbReference type="PANTHER" id="PTHR31307:SF6">
    <property type="entry name" value="OS01G0718900 PROTEIN"/>
    <property type="match status" value="1"/>
</dbReference>
<dbReference type="GO" id="GO:0005634">
    <property type="term" value="C:nucleus"/>
    <property type="evidence" value="ECO:0007669"/>
    <property type="project" value="UniProtKB-SubCell"/>
</dbReference>
<evidence type="ECO:0000256" key="3">
    <source>
        <dbReference type="ARBA" id="ARBA00023054"/>
    </source>
</evidence>
<protein>
    <submittedName>
        <fullName evidence="9">Trihelix transcription factor ASIL1</fullName>
    </submittedName>
</protein>
<keyword evidence="3" id="KW-0175">Coiled coil</keyword>
<dbReference type="Pfam" id="PF13837">
    <property type="entry name" value="Myb_DNA-bind_4"/>
    <property type="match status" value="1"/>
</dbReference>
<reference evidence="9" key="1">
    <citation type="submission" date="2020-06" db="EMBL/GenBank/DDBJ databases">
        <authorList>
            <person name="Li T."/>
            <person name="Hu X."/>
            <person name="Zhang T."/>
            <person name="Song X."/>
            <person name="Zhang H."/>
            <person name="Dai N."/>
            <person name="Sheng W."/>
            <person name="Hou X."/>
            <person name="Wei L."/>
        </authorList>
    </citation>
    <scope>NUCLEOTIDE SEQUENCE</scope>
    <source>
        <strain evidence="9">G02</strain>
        <tissue evidence="9">Leaf</tissue>
    </source>
</reference>
<keyword evidence="2" id="KW-0805">Transcription regulation</keyword>
<dbReference type="GO" id="GO:0000976">
    <property type="term" value="F:transcription cis-regulatory region binding"/>
    <property type="evidence" value="ECO:0007669"/>
    <property type="project" value="TreeGrafter"/>
</dbReference>
<evidence type="ECO:0000256" key="2">
    <source>
        <dbReference type="ARBA" id="ARBA00023015"/>
    </source>
</evidence>
<keyword evidence="5" id="KW-0804">Transcription</keyword>
<keyword evidence="4" id="KW-0238">DNA-binding</keyword>
<dbReference type="PROSITE" id="PS50090">
    <property type="entry name" value="MYB_LIKE"/>
    <property type="match status" value="1"/>
</dbReference>
<proteinExistence type="predicted"/>
<feature type="region of interest" description="Disordered" evidence="7">
    <location>
        <begin position="267"/>
        <end position="290"/>
    </location>
</feature>
<dbReference type="InterPro" id="IPR001005">
    <property type="entry name" value="SANT/Myb"/>
</dbReference>
<feature type="compositionally biased region" description="Acidic residues" evidence="7">
    <location>
        <begin position="71"/>
        <end position="87"/>
    </location>
</feature>
<evidence type="ECO:0000256" key="1">
    <source>
        <dbReference type="ARBA" id="ARBA00004123"/>
    </source>
</evidence>
<dbReference type="FunFam" id="1.10.10.60:FF:000104">
    <property type="entry name" value="trihelix transcription factor ASIL2"/>
    <property type="match status" value="1"/>
</dbReference>
<dbReference type="AlphaFoldDB" id="A0AAW2VKT9"/>
<evidence type="ECO:0000256" key="7">
    <source>
        <dbReference type="SAM" id="MobiDB-lite"/>
    </source>
</evidence>
<name>A0AAW2VKT9_SESRA</name>
<keyword evidence="6" id="KW-0539">Nucleus</keyword>
<dbReference type="Gene3D" id="1.10.10.60">
    <property type="entry name" value="Homeodomain-like"/>
    <property type="match status" value="1"/>
</dbReference>
<evidence type="ECO:0000256" key="5">
    <source>
        <dbReference type="ARBA" id="ARBA00023163"/>
    </source>
</evidence>
<comment type="subcellular location">
    <subcellularLocation>
        <location evidence="1">Nucleus</location>
    </subcellularLocation>
</comment>
<dbReference type="EMBL" id="JACGWJ010000003">
    <property type="protein sequence ID" value="KAL0429832.1"/>
    <property type="molecule type" value="Genomic_DNA"/>
</dbReference>
<evidence type="ECO:0000256" key="4">
    <source>
        <dbReference type="ARBA" id="ARBA00023125"/>
    </source>
</evidence>
<evidence type="ECO:0000259" key="8">
    <source>
        <dbReference type="PROSITE" id="PS50090"/>
    </source>
</evidence>
<dbReference type="InterPro" id="IPR044823">
    <property type="entry name" value="ASIL1/2-like"/>
</dbReference>
<evidence type="ECO:0000313" key="9">
    <source>
        <dbReference type="EMBL" id="KAL0429832.1"/>
    </source>
</evidence>
<feature type="domain" description="Myb-like" evidence="8">
    <location>
        <begin position="135"/>
        <end position="192"/>
    </location>
</feature>
<accession>A0AAW2VKT9</accession>
<dbReference type="InterPro" id="IPR044822">
    <property type="entry name" value="Myb_DNA-bind_4"/>
</dbReference>
<organism evidence="9">
    <name type="scientific">Sesamum radiatum</name>
    <name type="common">Black benniseed</name>
    <dbReference type="NCBI Taxonomy" id="300843"/>
    <lineage>
        <taxon>Eukaryota</taxon>
        <taxon>Viridiplantae</taxon>
        <taxon>Streptophyta</taxon>
        <taxon>Embryophyta</taxon>
        <taxon>Tracheophyta</taxon>
        <taxon>Spermatophyta</taxon>
        <taxon>Magnoliopsida</taxon>
        <taxon>eudicotyledons</taxon>
        <taxon>Gunneridae</taxon>
        <taxon>Pentapetalae</taxon>
        <taxon>asterids</taxon>
        <taxon>lamiids</taxon>
        <taxon>Lamiales</taxon>
        <taxon>Pedaliaceae</taxon>
        <taxon>Sesamum</taxon>
    </lineage>
</organism>
<feature type="compositionally biased region" description="Acidic residues" evidence="7">
    <location>
        <begin position="52"/>
        <end position="62"/>
    </location>
</feature>
<comment type="caution">
    <text evidence="9">The sequence shown here is derived from an EMBL/GenBank/DDBJ whole genome shotgun (WGS) entry which is preliminary data.</text>
</comment>
<dbReference type="PANTHER" id="PTHR31307">
    <property type="entry name" value="TRIHELIX TRANSCRIPTION FACTOR ASIL2"/>
    <property type="match status" value="1"/>
</dbReference>
<reference evidence="9" key="2">
    <citation type="journal article" date="2024" name="Plant">
        <title>Genomic evolution and insights into agronomic trait innovations of Sesamum species.</title>
        <authorList>
            <person name="Miao H."/>
            <person name="Wang L."/>
            <person name="Qu L."/>
            <person name="Liu H."/>
            <person name="Sun Y."/>
            <person name="Le M."/>
            <person name="Wang Q."/>
            <person name="Wei S."/>
            <person name="Zheng Y."/>
            <person name="Lin W."/>
            <person name="Duan Y."/>
            <person name="Cao H."/>
            <person name="Xiong S."/>
            <person name="Wang X."/>
            <person name="Wei L."/>
            <person name="Li C."/>
            <person name="Ma Q."/>
            <person name="Ju M."/>
            <person name="Zhao R."/>
            <person name="Li G."/>
            <person name="Mu C."/>
            <person name="Tian Q."/>
            <person name="Mei H."/>
            <person name="Zhang T."/>
            <person name="Gao T."/>
            <person name="Zhang H."/>
        </authorList>
    </citation>
    <scope>NUCLEOTIDE SEQUENCE</scope>
    <source>
        <strain evidence="9">G02</strain>
    </source>
</reference>